<feature type="transmembrane region" description="Helical" evidence="6">
    <location>
        <begin position="316"/>
        <end position="340"/>
    </location>
</feature>
<comment type="subcellular location">
    <subcellularLocation>
        <location evidence="1">Membrane</location>
        <topology evidence="1">Multi-pass membrane protein</topology>
    </subcellularLocation>
</comment>
<name>A0A7V2B108_RHOMR</name>
<dbReference type="PRINTS" id="PR00176">
    <property type="entry name" value="NANEUSMPORT"/>
</dbReference>
<gene>
    <name evidence="7" type="ORF">ENO59_07400</name>
</gene>
<evidence type="ECO:0000313" key="7">
    <source>
        <dbReference type="EMBL" id="HER96327.1"/>
    </source>
</evidence>
<evidence type="ECO:0000256" key="4">
    <source>
        <dbReference type="ARBA" id="ARBA00022989"/>
    </source>
</evidence>
<dbReference type="CDD" id="cd10324">
    <property type="entry name" value="SLC6sbd"/>
    <property type="match status" value="1"/>
</dbReference>
<dbReference type="InterPro" id="IPR037272">
    <property type="entry name" value="SNS_sf"/>
</dbReference>
<evidence type="ECO:0000256" key="6">
    <source>
        <dbReference type="SAM" id="Phobius"/>
    </source>
</evidence>
<feature type="transmembrane region" description="Helical" evidence="6">
    <location>
        <begin position="259"/>
        <end position="279"/>
    </location>
</feature>
<feature type="transmembrane region" description="Helical" evidence="6">
    <location>
        <begin position="87"/>
        <end position="116"/>
    </location>
</feature>
<dbReference type="NCBIfam" id="NF037979">
    <property type="entry name" value="Na_transp"/>
    <property type="match status" value="1"/>
</dbReference>
<proteinExistence type="predicted"/>
<comment type="caution">
    <text evidence="7">The sequence shown here is derived from an EMBL/GenBank/DDBJ whole genome shotgun (WGS) entry which is preliminary data.</text>
</comment>
<evidence type="ECO:0000256" key="2">
    <source>
        <dbReference type="ARBA" id="ARBA00022448"/>
    </source>
</evidence>
<feature type="transmembrane region" description="Helical" evidence="6">
    <location>
        <begin position="352"/>
        <end position="374"/>
    </location>
</feature>
<dbReference type="SUPFAM" id="SSF161070">
    <property type="entry name" value="SNF-like"/>
    <property type="match status" value="1"/>
</dbReference>
<dbReference type="PANTHER" id="PTHR42948:SF1">
    <property type="entry name" value="TRANSPORTER"/>
    <property type="match status" value="1"/>
</dbReference>
<dbReference type="GO" id="GO:0016020">
    <property type="term" value="C:membrane"/>
    <property type="evidence" value="ECO:0007669"/>
    <property type="project" value="UniProtKB-SubCell"/>
</dbReference>
<feature type="transmembrane region" description="Helical" evidence="6">
    <location>
        <begin position="171"/>
        <end position="189"/>
    </location>
</feature>
<keyword evidence="5 6" id="KW-0472">Membrane</keyword>
<feature type="transmembrane region" description="Helical" evidence="6">
    <location>
        <begin position="45"/>
        <end position="66"/>
    </location>
</feature>
<dbReference type="AlphaFoldDB" id="A0A7V2B108"/>
<accession>A0A7V2B108</accession>
<protein>
    <submittedName>
        <fullName evidence="7">Sodium-dependent transporter</fullName>
    </submittedName>
</protein>
<evidence type="ECO:0000256" key="5">
    <source>
        <dbReference type="ARBA" id="ARBA00023136"/>
    </source>
</evidence>
<feature type="transmembrane region" description="Helical" evidence="6">
    <location>
        <begin position="136"/>
        <end position="159"/>
    </location>
</feature>
<dbReference type="PROSITE" id="PS50267">
    <property type="entry name" value="NA_NEUROTRAN_SYMP_3"/>
    <property type="match status" value="1"/>
</dbReference>
<keyword evidence="4 6" id="KW-1133">Transmembrane helix</keyword>
<reference evidence="7" key="1">
    <citation type="journal article" date="2020" name="mSystems">
        <title>Genome- and Community-Level Interaction Insights into Carbon Utilization and Element Cycling Functions of Hydrothermarchaeota in Hydrothermal Sediment.</title>
        <authorList>
            <person name="Zhou Z."/>
            <person name="Liu Y."/>
            <person name="Xu W."/>
            <person name="Pan J."/>
            <person name="Luo Z.H."/>
            <person name="Li M."/>
        </authorList>
    </citation>
    <scope>NUCLEOTIDE SEQUENCE [LARGE SCALE GENOMIC DNA]</scope>
    <source>
        <strain evidence="7">SpSt-143</strain>
    </source>
</reference>
<feature type="transmembrane region" description="Helical" evidence="6">
    <location>
        <begin position="291"/>
        <end position="310"/>
    </location>
</feature>
<keyword evidence="3 6" id="KW-0812">Transmembrane</keyword>
<dbReference type="PANTHER" id="PTHR42948">
    <property type="entry name" value="TRANSPORTER"/>
    <property type="match status" value="1"/>
</dbReference>
<dbReference type="EMBL" id="DSGB01000005">
    <property type="protein sequence ID" value="HER96327.1"/>
    <property type="molecule type" value="Genomic_DNA"/>
</dbReference>
<organism evidence="7">
    <name type="scientific">Rhodothermus marinus</name>
    <name type="common">Rhodothermus obamensis</name>
    <dbReference type="NCBI Taxonomy" id="29549"/>
    <lineage>
        <taxon>Bacteria</taxon>
        <taxon>Pseudomonadati</taxon>
        <taxon>Rhodothermota</taxon>
        <taxon>Rhodothermia</taxon>
        <taxon>Rhodothermales</taxon>
        <taxon>Rhodothermaceae</taxon>
        <taxon>Rhodothermus</taxon>
    </lineage>
</organism>
<dbReference type="Pfam" id="PF00209">
    <property type="entry name" value="SNF"/>
    <property type="match status" value="2"/>
</dbReference>
<feature type="transmembrane region" description="Helical" evidence="6">
    <location>
        <begin position="462"/>
        <end position="481"/>
    </location>
</feature>
<feature type="transmembrane region" description="Helical" evidence="6">
    <location>
        <begin position="422"/>
        <end position="442"/>
    </location>
</feature>
<feature type="transmembrane region" description="Helical" evidence="6">
    <location>
        <begin position="380"/>
        <end position="401"/>
    </location>
</feature>
<evidence type="ECO:0000256" key="1">
    <source>
        <dbReference type="ARBA" id="ARBA00004141"/>
    </source>
</evidence>
<evidence type="ECO:0000256" key="3">
    <source>
        <dbReference type="ARBA" id="ARBA00022692"/>
    </source>
</evidence>
<dbReference type="InterPro" id="IPR000175">
    <property type="entry name" value="Na/ntran_symport"/>
</dbReference>
<sequence>MQKYFSSRLGLLLSVLGIAVGTGNIWRFPRIVAQNGGDIGAGAFLVVWVVFLFLWSIPLIVAEYALGQKGRMGVVGTFWRVGGRSMTWLGGFVALVSTAIMCYYAVVTGWCLYYAGAMLVRPLPHALTEAEQLWESFQAGLGPVLLQAVALGLAVGALWTGVRAIERVNRVLMPTLLGILLLALVRALTLEGSGEGLRYLFTPQWDQLGQPRLWLEALTQNAWDTGAGWGLILTYAAYMRREHGVVKNAFLTGMGNNTVSLLAAMTIFGTVFAVLGAELSRAQLLEVMRSSGPASTGLTFIWLPQLFARLPLGKVLAVLFFVGLSFAAFTSLIAMVELAVRVLMDWGMARPRALILVGSVGWLLGLPSALNVTVLSNQDFVWGVGLMLSGAFVALAVVRYGPARLRAEVMEGVAWDWRLGRGWDVLMRWLVPLEAVVLLGWWLYQAGVVYAPERWYDPLEPYSLMTCITQWGLALFALYALNGWMERRLSGVRSLAES</sequence>
<keyword evidence="2" id="KW-0813">Transport</keyword>